<evidence type="ECO:0000313" key="7">
    <source>
        <dbReference type="EMBL" id="KKF94956.1"/>
    </source>
</evidence>
<dbReference type="Pfam" id="PF01734">
    <property type="entry name" value="Patatin"/>
    <property type="match status" value="1"/>
</dbReference>
<feature type="domain" description="Nephrocystin 3-like N-terminal" evidence="6">
    <location>
        <begin position="281"/>
        <end position="359"/>
    </location>
</feature>
<protein>
    <submittedName>
        <fullName evidence="7">Vegetative incompatibility protein HET-E-1</fullName>
    </submittedName>
</protein>
<dbReference type="EMBL" id="LBBL01000127">
    <property type="protein sequence ID" value="KKF94956.1"/>
    <property type="molecule type" value="Genomic_DNA"/>
</dbReference>
<evidence type="ECO:0000256" key="4">
    <source>
        <dbReference type="PROSITE-ProRule" id="PRU00221"/>
    </source>
</evidence>
<dbReference type="PROSITE" id="PS50294">
    <property type="entry name" value="WD_REPEATS_REGION"/>
    <property type="match status" value="9"/>
</dbReference>
<dbReference type="PRINTS" id="PR00320">
    <property type="entry name" value="GPROTEINBRPT"/>
</dbReference>
<feature type="repeat" description="WD" evidence="4">
    <location>
        <begin position="640"/>
        <end position="681"/>
    </location>
</feature>
<dbReference type="SUPFAM" id="SSF50998">
    <property type="entry name" value="Quinoprotein alcohol dehydrogenase-like"/>
    <property type="match status" value="1"/>
</dbReference>
<dbReference type="PROSITE" id="PS00678">
    <property type="entry name" value="WD_REPEATS_1"/>
    <property type="match status" value="6"/>
</dbReference>
<dbReference type="PANTHER" id="PTHR19848:SF8">
    <property type="entry name" value="F-BOX AND WD REPEAT DOMAIN CONTAINING 7"/>
    <property type="match status" value="1"/>
</dbReference>
<evidence type="ECO:0000313" key="8">
    <source>
        <dbReference type="Proteomes" id="UP000034841"/>
    </source>
</evidence>
<dbReference type="SUPFAM" id="SSF50960">
    <property type="entry name" value="TolB, C-terminal domain"/>
    <property type="match status" value="1"/>
</dbReference>
<dbReference type="Proteomes" id="UP000034841">
    <property type="component" value="Unassembled WGS sequence"/>
</dbReference>
<dbReference type="InterPro" id="IPR002641">
    <property type="entry name" value="PNPLA_dom"/>
</dbReference>
<dbReference type="InterPro" id="IPR011047">
    <property type="entry name" value="Quinoprotein_ADH-like_sf"/>
</dbReference>
<dbReference type="InterPro" id="IPR056884">
    <property type="entry name" value="NPHP3-like_N"/>
</dbReference>
<dbReference type="PANTHER" id="PTHR19848">
    <property type="entry name" value="WD40 REPEAT PROTEIN"/>
    <property type="match status" value="1"/>
</dbReference>
<feature type="repeat" description="WD" evidence="4">
    <location>
        <begin position="760"/>
        <end position="801"/>
    </location>
</feature>
<feature type="repeat" description="WD" evidence="4">
    <location>
        <begin position="491"/>
        <end position="513"/>
    </location>
</feature>
<dbReference type="SUPFAM" id="SSF52151">
    <property type="entry name" value="FabD/lysophospholipase-like"/>
    <property type="match status" value="1"/>
</dbReference>
<feature type="repeat" description="WD" evidence="4">
    <location>
        <begin position="556"/>
        <end position="597"/>
    </location>
</feature>
<dbReference type="Gene3D" id="3.40.1090.10">
    <property type="entry name" value="Cytosolic phospholipase A2 catalytic domain"/>
    <property type="match status" value="2"/>
</dbReference>
<dbReference type="SMART" id="SM00320">
    <property type="entry name" value="WD40"/>
    <property type="match status" value="11"/>
</dbReference>
<feature type="repeat" description="WD" evidence="4">
    <location>
        <begin position="844"/>
        <end position="885"/>
    </location>
</feature>
<dbReference type="CDD" id="cd00200">
    <property type="entry name" value="WD40"/>
    <property type="match status" value="2"/>
</dbReference>
<feature type="repeat" description="WD" evidence="4">
    <location>
        <begin position="514"/>
        <end position="555"/>
    </location>
</feature>
<dbReference type="InterPro" id="IPR015943">
    <property type="entry name" value="WD40/YVTN_repeat-like_dom_sf"/>
</dbReference>
<dbReference type="Gene3D" id="2.130.10.10">
    <property type="entry name" value="YVTN repeat-like/Quinoprotein amine dehydrogenase"/>
    <property type="match status" value="6"/>
</dbReference>
<organism evidence="7 8">
    <name type="scientific">Ceratocystis fimbriata f. sp. platani</name>
    <dbReference type="NCBI Taxonomy" id="88771"/>
    <lineage>
        <taxon>Eukaryota</taxon>
        <taxon>Fungi</taxon>
        <taxon>Dikarya</taxon>
        <taxon>Ascomycota</taxon>
        <taxon>Pezizomycotina</taxon>
        <taxon>Sordariomycetes</taxon>
        <taxon>Hypocreomycetidae</taxon>
        <taxon>Microascales</taxon>
        <taxon>Ceratocystidaceae</taxon>
        <taxon>Ceratocystis</taxon>
    </lineage>
</organism>
<dbReference type="InterPro" id="IPR016035">
    <property type="entry name" value="Acyl_Trfase/lysoPLipase"/>
</dbReference>
<feature type="domain" description="PNPLA" evidence="5">
    <location>
        <begin position="16"/>
        <end position="74"/>
    </location>
</feature>
<reference evidence="7 8" key="1">
    <citation type="submission" date="2015-04" db="EMBL/GenBank/DDBJ databases">
        <title>Genome sequence of Ceratocystis platani, a major pathogen of plane trees.</title>
        <authorList>
            <person name="Belbahri L."/>
        </authorList>
    </citation>
    <scope>NUCLEOTIDE SEQUENCE [LARGE SCALE GENOMIC DNA]</scope>
    <source>
        <strain evidence="7 8">CFO</strain>
    </source>
</reference>
<dbReference type="InterPro" id="IPR001680">
    <property type="entry name" value="WD40_rpt"/>
</dbReference>
<evidence type="ECO:0000256" key="1">
    <source>
        <dbReference type="ARBA" id="ARBA00022574"/>
    </source>
</evidence>
<keyword evidence="8" id="KW-1185">Reference proteome</keyword>
<keyword evidence="3" id="KW-0443">Lipid metabolism</keyword>
<dbReference type="PROSITE" id="PS50082">
    <property type="entry name" value="WD_REPEATS_2"/>
    <property type="match status" value="10"/>
</dbReference>
<feature type="repeat" description="WD" evidence="4">
    <location>
        <begin position="802"/>
        <end position="843"/>
    </location>
</feature>
<accession>A0A0F8B1C7</accession>
<dbReference type="Pfam" id="PF24883">
    <property type="entry name" value="NPHP3_N"/>
    <property type="match status" value="1"/>
</dbReference>
<evidence type="ECO:0000259" key="6">
    <source>
        <dbReference type="Pfam" id="PF24883"/>
    </source>
</evidence>
<keyword evidence="1 4" id="KW-0853">WD repeat</keyword>
<proteinExistence type="predicted"/>
<keyword evidence="2" id="KW-0677">Repeat</keyword>
<evidence type="ECO:0000259" key="5">
    <source>
        <dbReference type="Pfam" id="PF01734"/>
    </source>
</evidence>
<name>A0A0F8B1C7_CERFI</name>
<dbReference type="Pfam" id="PF00400">
    <property type="entry name" value="WD40"/>
    <property type="match status" value="11"/>
</dbReference>
<evidence type="ECO:0000256" key="2">
    <source>
        <dbReference type="ARBA" id="ARBA00022737"/>
    </source>
</evidence>
<sequence length="927" mass="101502">MNSHSVPITSEPLKVLSLDGGGVRGLSSLLILKKIAEHIRDTEGYTEIQKPYEMFDLIGGTGTGGIIAIMLGRLKMTLHQSIEAALLAMTKVNVETSPTVISTIGRDEEQFIDAKYGYNNPCEVLIAEAEKAFPGRKMLILSIGIGLGDVVEISDWKSSVFRAYSKVATTSKQVDLRLKEKHNSTGGYYRFNVENGLEDVASRHSHKSSKIAAHTRNYLGENKNLVANFARAFVSGTLQSSKLNVYHDEDDKKCLADLYVTDPSRDKKNIEDKKGGLLKDCYEWILEHPNFKRFKTDSESRVLWIKGDPGKGKTMLLCGIIDELQSDLSLSLSYFFCQAAGGYQLNTATSAPGCLITEVPTPNPDPLAPIRYSCIFWVDHLHESLAVFSGNDKLLEFFKEKYLQWLEALSLLRNISAGVKALRNLEIDLSEKGTQELQDIVKDAHRLLLFHVGVIETAPLQTYVSALIFSPTDSLIRRIFSREEPSWIERLASGSEDHTVKIWDAVSGTCLHTLESHDDRVTSIVFSNDGQRLASGSDDKTVKIWDATSGACQYTLEGHNREVTSVVFSNDGQRLASGSWGKTAKVWDVASGSCLHTLEGHDDWVTSVVFSNDGQRLASGSHDKTVKIWDVTSGTCLHTLEGHDREVASILFSNNGEHLTSGSGDKTVKIWDVTSGSCLHTLKGHSGWVAALVFSNDASGDKTVKIWDATAGSCLHTLESHDDGVTSIVFSNDGQRLASGSDDKTVKIWDATFGACLYTLEGHNCEVTSVVFSNDGQRLASGSWDKIAKIWDATSGSCLHTLEGHTSWVTSVVFSNDGQRLASASGDKTVKIWDATAGSCLHTLESHDDRVTSIVFSNDGQRLASGLEDKTVKIWDVTSGNCLHTLEGHNARVSMVVFSNDGQRLASGSEDKTVKIWDATSAISIKF</sequence>
<feature type="repeat" description="WD" evidence="4">
    <location>
        <begin position="886"/>
        <end position="927"/>
    </location>
</feature>
<feature type="repeat" description="WD" evidence="4">
    <location>
        <begin position="718"/>
        <end position="759"/>
    </location>
</feature>
<dbReference type="OrthoDB" id="538223at2759"/>
<comment type="caution">
    <text evidence="7">The sequence shown here is derived from an EMBL/GenBank/DDBJ whole genome shotgun (WGS) entry which is preliminary data.</text>
</comment>
<dbReference type="AlphaFoldDB" id="A0A0F8B1C7"/>
<dbReference type="InterPro" id="IPR019775">
    <property type="entry name" value="WD40_repeat_CS"/>
</dbReference>
<dbReference type="InterPro" id="IPR020472">
    <property type="entry name" value="WD40_PAC1"/>
</dbReference>
<dbReference type="GO" id="GO:0046486">
    <property type="term" value="P:glycerolipid metabolic process"/>
    <property type="evidence" value="ECO:0007669"/>
    <property type="project" value="UniProtKB-ARBA"/>
</dbReference>
<gene>
    <name evidence="7" type="primary">HET-E1_13</name>
    <name evidence="7" type="ORF">CFO_g2684</name>
</gene>
<feature type="repeat" description="WD" evidence="4">
    <location>
        <begin position="598"/>
        <end position="639"/>
    </location>
</feature>
<evidence type="ECO:0000256" key="3">
    <source>
        <dbReference type="ARBA" id="ARBA00023098"/>
    </source>
</evidence>